<dbReference type="GO" id="GO:0004639">
    <property type="term" value="F:phosphoribosylaminoimidazolesuccinocarboxamide synthase activity"/>
    <property type="evidence" value="ECO:0007669"/>
    <property type="project" value="UniProtKB-EC"/>
</dbReference>
<feature type="domain" description="SAICAR synthetase/ADE2 N-terminal" evidence="13">
    <location>
        <begin position="60"/>
        <end position="308"/>
    </location>
</feature>
<protein>
    <recommendedName>
        <fullName evidence="4 11">Phosphoribosylaminoimidazole-succinocarboxamide synthase</fullName>
        <ecNumber evidence="3 11">6.3.2.6</ecNumber>
    </recommendedName>
    <alternativeName>
        <fullName evidence="9 11">SAICAR synthetase</fullName>
    </alternativeName>
</protein>
<evidence type="ECO:0000259" key="13">
    <source>
        <dbReference type="Pfam" id="PF01259"/>
    </source>
</evidence>
<evidence type="ECO:0000313" key="14">
    <source>
        <dbReference type="EMBL" id="AYD89124.1"/>
    </source>
</evidence>
<dbReference type="HAMAP" id="MF_00137">
    <property type="entry name" value="SAICAR_synth"/>
    <property type="match status" value="1"/>
</dbReference>
<keyword evidence="15" id="KW-1185">Reference proteome</keyword>
<keyword evidence="8 11" id="KW-0067">ATP-binding</keyword>
<evidence type="ECO:0000256" key="3">
    <source>
        <dbReference type="ARBA" id="ARBA00012217"/>
    </source>
</evidence>
<feature type="compositionally biased region" description="Low complexity" evidence="12">
    <location>
        <begin position="1"/>
        <end position="19"/>
    </location>
</feature>
<dbReference type="InterPro" id="IPR001636">
    <property type="entry name" value="SAICAR_synth"/>
</dbReference>
<dbReference type="CDD" id="cd01414">
    <property type="entry name" value="SAICAR_synt_Sc"/>
    <property type="match status" value="1"/>
</dbReference>
<dbReference type="PROSITE" id="PS01057">
    <property type="entry name" value="SAICAR_SYNTHETASE_1"/>
    <property type="match status" value="1"/>
</dbReference>
<dbReference type="InterPro" id="IPR018236">
    <property type="entry name" value="SAICAR_synthetase_CS"/>
</dbReference>
<dbReference type="PANTHER" id="PTHR43700">
    <property type="entry name" value="PHOSPHORIBOSYLAMINOIMIDAZOLE-SUCCINOCARBOXAMIDE SYNTHASE"/>
    <property type="match status" value="1"/>
</dbReference>
<dbReference type="RefSeq" id="WP_120203487.1">
    <property type="nucleotide sequence ID" value="NZ_CP032514.1"/>
</dbReference>
<accession>A0ABM6Z1Y5</accession>
<keyword evidence="7 11" id="KW-0658">Purine biosynthesis</keyword>
<name>A0ABM6Z1Y5_9ACTO</name>
<dbReference type="Gene3D" id="3.30.200.20">
    <property type="entry name" value="Phosphorylase Kinase, domain 1"/>
    <property type="match status" value="1"/>
</dbReference>
<evidence type="ECO:0000256" key="8">
    <source>
        <dbReference type="ARBA" id="ARBA00022840"/>
    </source>
</evidence>
<evidence type="ECO:0000313" key="15">
    <source>
        <dbReference type="Proteomes" id="UP000273001"/>
    </source>
</evidence>
<evidence type="ECO:0000256" key="9">
    <source>
        <dbReference type="ARBA" id="ARBA00030409"/>
    </source>
</evidence>
<comment type="catalytic activity">
    <reaction evidence="10 11">
        <text>5-amino-1-(5-phospho-D-ribosyl)imidazole-4-carboxylate + L-aspartate + ATP = (2S)-2-[5-amino-1-(5-phospho-beta-D-ribosyl)imidazole-4-carboxamido]succinate + ADP + phosphate + 2 H(+)</text>
        <dbReference type="Rhea" id="RHEA:22628"/>
        <dbReference type="ChEBI" id="CHEBI:15378"/>
        <dbReference type="ChEBI" id="CHEBI:29991"/>
        <dbReference type="ChEBI" id="CHEBI:30616"/>
        <dbReference type="ChEBI" id="CHEBI:43474"/>
        <dbReference type="ChEBI" id="CHEBI:58443"/>
        <dbReference type="ChEBI" id="CHEBI:77657"/>
        <dbReference type="ChEBI" id="CHEBI:456216"/>
        <dbReference type="EC" id="6.3.2.6"/>
    </reaction>
</comment>
<gene>
    <name evidence="11" type="primary">purC</name>
    <name evidence="14" type="ORF">D5R93_01950</name>
</gene>
<dbReference type="PANTHER" id="PTHR43700:SF1">
    <property type="entry name" value="PHOSPHORIBOSYLAMINOIMIDAZOLE-SUCCINOCARBOXAMIDE SYNTHASE"/>
    <property type="match status" value="1"/>
</dbReference>
<keyword evidence="5 11" id="KW-0436">Ligase</keyword>
<comment type="pathway">
    <text evidence="1 11">Purine metabolism; IMP biosynthesis via de novo pathway; 5-amino-1-(5-phospho-D-ribosyl)imidazole-4-carboxamide from 5-amino-1-(5-phospho-D-ribosyl)imidazole-4-carboxylate: step 1/2.</text>
</comment>
<dbReference type="NCBIfam" id="NF010568">
    <property type="entry name" value="PRK13961.1"/>
    <property type="match status" value="1"/>
</dbReference>
<organism evidence="14 15">
    <name type="scientific">Actinomyces lilanjuaniae</name>
    <dbReference type="NCBI Taxonomy" id="2321394"/>
    <lineage>
        <taxon>Bacteria</taxon>
        <taxon>Bacillati</taxon>
        <taxon>Actinomycetota</taxon>
        <taxon>Actinomycetes</taxon>
        <taxon>Actinomycetales</taxon>
        <taxon>Actinomycetaceae</taxon>
        <taxon>Actinomyces</taxon>
    </lineage>
</organism>
<evidence type="ECO:0000256" key="6">
    <source>
        <dbReference type="ARBA" id="ARBA00022741"/>
    </source>
</evidence>
<sequence>MTSPANPAPSAAPHVAPGAVEPGRGAREGTGSTRPGHRAGPHSPGEVPVPPRLPGWEHHLSGKVRDVYVPAAHGPWAGRDVLLVVASDRISAYDHVLPTPVPGKGAVLTALTAWWLDQLSDIVAGHLLSLDVPQEVAGRAMVCQRLDMYPVECVARGYLTGSGLAEYRAHGTVCGIGLPGGLGEASRLPEPVFTPAAKAGLGSHDENITFEQVQALVGSQAASDLRRTTLEVYARAADLAHERGIILADTKLELGTDVGGRLVLADEVLTPDSSRFWPADAWTPGQPTPSFDKQYVRDWLTSPACGWDPASGQAPPPLPDDVVDRTRQRYLEAYERLTGGPLAA</sequence>
<evidence type="ECO:0000256" key="4">
    <source>
        <dbReference type="ARBA" id="ARBA00016460"/>
    </source>
</evidence>
<dbReference type="NCBIfam" id="TIGR00081">
    <property type="entry name" value="purC"/>
    <property type="match status" value="1"/>
</dbReference>
<evidence type="ECO:0000256" key="7">
    <source>
        <dbReference type="ARBA" id="ARBA00022755"/>
    </source>
</evidence>
<evidence type="ECO:0000256" key="1">
    <source>
        <dbReference type="ARBA" id="ARBA00004672"/>
    </source>
</evidence>
<comment type="similarity">
    <text evidence="2 11">Belongs to the SAICAR synthetase family.</text>
</comment>
<dbReference type="InterPro" id="IPR028923">
    <property type="entry name" value="SAICAR_synt/ADE2_N"/>
</dbReference>
<feature type="region of interest" description="Disordered" evidence="12">
    <location>
        <begin position="1"/>
        <end position="54"/>
    </location>
</feature>
<proteinExistence type="inferred from homology"/>
<evidence type="ECO:0000256" key="5">
    <source>
        <dbReference type="ARBA" id="ARBA00022598"/>
    </source>
</evidence>
<dbReference type="Proteomes" id="UP000273001">
    <property type="component" value="Chromosome"/>
</dbReference>
<evidence type="ECO:0000256" key="12">
    <source>
        <dbReference type="SAM" id="MobiDB-lite"/>
    </source>
</evidence>
<evidence type="ECO:0000256" key="10">
    <source>
        <dbReference type="ARBA" id="ARBA00048475"/>
    </source>
</evidence>
<dbReference type="SUPFAM" id="SSF56104">
    <property type="entry name" value="SAICAR synthase-like"/>
    <property type="match status" value="1"/>
</dbReference>
<keyword evidence="6 11" id="KW-0547">Nucleotide-binding</keyword>
<dbReference type="EC" id="6.3.2.6" evidence="3 11"/>
<dbReference type="Gene3D" id="3.30.470.20">
    <property type="entry name" value="ATP-grasp fold, B domain"/>
    <property type="match status" value="1"/>
</dbReference>
<dbReference type="Pfam" id="PF01259">
    <property type="entry name" value="SAICAR_synt"/>
    <property type="match status" value="1"/>
</dbReference>
<dbReference type="EMBL" id="CP032514">
    <property type="protein sequence ID" value="AYD89124.1"/>
    <property type="molecule type" value="Genomic_DNA"/>
</dbReference>
<evidence type="ECO:0000256" key="11">
    <source>
        <dbReference type="HAMAP-Rule" id="MF_00137"/>
    </source>
</evidence>
<reference evidence="14 15" key="1">
    <citation type="submission" date="2018-09" db="EMBL/GenBank/DDBJ databases">
        <authorList>
            <person name="Li J."/>
        </authorList>
    </citation>
    <scope>NUCLEOTIDE SEQUENCE [LARGE SCALE GENOMIC DNA]</scope>
    <source>
        <strain evidence="14 15">2129</strain>
    </source>
</reference>
<evidence type="ECO:0000256" key="2">
    <source>
        <dbReference type="ARBA" id="ARBA00010190"/>
    </source>
</evidence>